<organism evidence="1 2">
    <name type="scientific">Vibrio maritimus</name>
    <dbReference type="NCBI Taxonomy" id="990268"/>
    <lineage>
        <taxon>Bacteria</taxon>
        <taxon>Pseudomonadati</taxon>
        <taxon>Pseudomonadota</taxon>
        <taxon>Gammaproteobacteria</taxon>
        <taxon>Vibrionales</taxon>
        <taxon>Vibrionaceae</taxon>
        <taxon>Vibrio</taxon>
    </lineage>
</organism>
<proteinExistence type="predicted"/>
<sequence length="102" mass="10951">MKPFAIAFILLLAGVSLLLVLLKVTSPAIDRTVTATVQNHVLTQSLDGNRHYMVVKLADGSTTRLVTNQNSLCPIGSQIELNVTSSSLGKANTYQLGQCLPR</sequence>
<evidence type="ECO:0000313" key="1">
    <source>
        <dbReference type="EMBL" id="GAL32094.1"/>
    </source>
</evidence>
<evidence type="ECO:0000313" key="2">
    <source>
        <dbReference type="Proteomes" id="UP000029224"/>
    </source>
</evidence>
<accession>A0A090T060</accession>
<dbReference type="EMBL" id="BBMT01000001">
    <property type="protein sequence ID" value="GAL32094.1"/>
    <property type="molecule type" value="Genomic_DNA"/>
</dbReference>
<dbReference type="Proteomes" id="UP000029224">
    <property type="component" value="Unassembled WGS sequence"/>
</dbReference>
<reference evidence="1 2" key="2">
    <citation type="submission" date="2014-09" db="EMBL/GenBank/DDBJ databases">
        <authorList>
            <consortium name="NBRP consortium"/>
            <person name="Sawabe T."/>
            <person name="Meirelles P."/>
            <person name="Nakanishi M."/>
            <person name="Sayaka M."/>
            <person name="Hattori M."/>
            <person name="Ohkuma M."/>
        </authorList>
    </citation>
    <scope>NUCLEOTIDE SEQUENCE [LARGE SCALE GENOMIC DNA]</scope>
    <source>
        <strain evidence="1 2">JCM 19240</strain>
    </source>
</reference>
<protein>
    <submittedName>
        <fullName evidence="1">Uncharacterized protein</fullName>
    </submittedName>
</protein>
<name>A0A090T060_9VIBR</name>
<gene>
    <name evidence="1" type="ORF">JCM19240_5525</name>
</gene>
<dbReference type="AlphaFoldDB" id="A0A090T060"/>
<comment type="caution">
    <text evidence="1">The sequence shown here is derived from an EMBL/GenBank/DDBJ whole genome shotgun (WGS) entry which is preliminary data.</text>
</comment>
<reference evidence="1 2" key="1">
    <citation type="submission" date="2014-09" db="EMBL/GenBank/DDBJ databases">
        <title>Vibrio maritimus JCM 19240. (C210) whole genome shotgun sequence.</title>
        <authorList>
            <person name="Sawabe T."/>
            <person name="Meirelles P."/>
            <person name="Nakanishi M."/>
            <person name="Sayaka M."/>
            <person name="Hattori M."/>
            <person name="Ohkuma M."/>
        </authorList>
    </citation>
    <scope>NUCLEOTIDE SEQUENCE [LARGE SCALE GENOMIC DNA]</scope>
    <source>
        <strain evidence="1 2">JCM 19240</strain>
    </source>
</reference>
<dbReference type="OrthoDB" id="5906577at2"/>
<keyword evidence="2" id="KW-1185">Reference proteome</keyword>